<keyword evidence="3" id="KW-1185">Reference proteome</keyword>
<dbReference type="Pfam" id="PF10734">
    <property type="entry name" value="DUF2523"/>
    <property type="match status" value="1"/>
</dbReference>
<organism evidence="2 3">
    <name type="scientific">Suttonella ornithocola</name>
    <dbReference type="NCBI Taxonomy" id="279832"/>
    <lineage>
        <taxon>Bacteria</taxon>
        <taxon>Pseudomonadati</taxon>
        <taxon>Pseudomonadota</taxon>
        <taxon>Gammaproteobacteria</taxon>
        <taxon>Cardiobacteriales</taxon>
        <taxon>Cardiobacteriaceae</taxon>
        <taxon>Suttonella</taxon>
    </lineage>
</organism>
<evidence type="ECO:0000313" key="1">
    <source>
        <dbReference type="EMBL" id="SUO93457.1"/>
    </source>
</evidence>
<dbReference type="EMBL" id="UHIC01000001">
    <property type="protein sequence ID" value="SUO96352.1"/>
    <property type="molecule type" value="Genomic_DNA"/>
</dbReference>
<gene>
    <name evidence="1" type="ORF">NCTC13337_00240</name>
    <name evidence="2" type="ORF">NCTC13337_01821</name>
</gene>
<proteinExistence type="predicted"/>
<dbReference type="AlphaFoldDB" id="A0A380MVP2"/>
<dbReference type="EMBL" id="UHIC01000001">
    <property type="protein sequence ID" value="SUO93457.1"/>
    <property type="molecule type" value="Genomic_DNA"/>
</dbReference>
<evidence type="ECO:0000313" key="3">
    <source>
        <dbReference type="Proteomes" id="UP000254601"/>
    </source>
</evidence>
<dbReference type="Proteomes" id="UP000254601">
    <property type="component" value="Unassembled WGS sequence"/>
</dbReference>
<reference evidence="2 3" key="1">
    <citation type="submission" date="2018-06" db="EMBL/GenBank/DDBJ databases">
        <authorList>
            <consortium name="Pathogen Informatics"/>
            <person name="Doyle S."/>
        </authorList>
    </citation>
    <scope>NUCLEOTIDE SEQUENCE [LARGE SCALE GENOMIC DNA]</scope>
    <source>
        <strain evidence="2 3">NCTC13337</strain>
    </source>
</reference>
<accession>A0A380MVP2</accession>
<sequence length="93" mass="9600">MAKLLSVVLVWVLSSVIFRILAALGIGFFTYKGVVNLVDEGIARLQPLLSQLPAAVLDLLAIAGVPEGLSIIVSALATAAAFHAAKVFVGVVT</sequence>
<protein>
    <submittedName>
        <fullName evidence="2">Protein of uncharacterized function (DUF2523)</fullName>
    </submittedName>
</protein>
<name>A0A380MVP2_9GAMM</name>
<evidence type="ECO:0000313" key="2">
    <source>
        <dbReference type="EMBL" id="SUO96352.1"/>
    </source>
</evidence>
<dbReference type="RefSeq" id="WP_072576533.1">
    <property type="nucleotide sequence ID" value="NZ_LWHB01000081.1"/>
</dbReference>
<dbReference type="InterPro" id="IPR019670">
    <property type="entry name" value="DUF2523"/>
</dbReference>